<keyword evidence="1" id="KW-0805">Transcription regulation</keyword>
<dbReference type="Proteomes" id="UP000886860">
    <property type="component" value="Unassembled WGS sequence"/>
</dbReference>
<evidence type="ECO:0000313" key="6">
    <source>
        <dbReference type="Proteomes" id="UP000886860"/>
    </source>
</evidence>
<evidence type="ECO:0000313" key="5">
    <source>
        <dbReference type="EMBL" id="HIT41168.1"/>
    </source>
</evidence>
<protein>
    <submittedName>
        <fullName evidence="5">Helix-turn-helix transcriptional regulator</fullName>
    </submittedName>
</protein>
<dbReference type="PROSITE" id="PS01124">
    <property type="entry name" value="HTH_ARAC_FAMILY_2"/>
    <property type="match status" value="1"/>
</dbReference>
<dbReference type="PANTHER" id="PTHR43280:SF2">
    <property type="entry name" value="HTH-TYPE TRANSCRIPTIONAL REGULATOR EXSA"/>
    <property type="match status" value="1"/>
</dbReference>
<organism evidence="5 6">
    <name type="scientific">Candidatus Caccovicinus merdipullorum</name>
    <dbReference type="NCBI Taxonomy" id="2840724"/>
    <lineage>
        <taxon>Bacteria</taxon>
        <taxon>Bacillati</taxon>
        <taxon>Bacillota</taxon>
        <taxon>Clostridia</taxon>
        <taxon>Eubacteriales</taxon>
        <taxon>Candidatus Caccovicinus</taxon>
    </lineage>
</organism>
<keyword evidence="3" id="KW-0804">Transcription</keyword>
<dbReference type="Gene3D" id="2.60.120.10">
    <property type="entry name" value="Jelly Rolls"/>
    <property type="match status" value="1"/>
</dbReference>
<keyword evidence="2" id="KW-0238">DNA-binding</keyword>
<dbReference type="EMBL" id="DVKS01000058">
    <property type="protein sequence ID" value="HIT41168.1"/>
    <property type="molecule type" value="Genomic_DNA"/>
</dbReference>
<dbReference type="InterPro" id="IPR018060">
    <property type="entry name" value="HTH_AraC"/>
</dbReference>
<feature type="domain" description="HTH araC/xylS-type" evidence="4">
    <location>
        <begin position="176"/>
        <end position="220"/>
    </location>
</feature>
<dbReference type="Gene3D" id="1.10.10.60">
    <property type="entry name" value="Homeodomain-like"/>
    <property type="match status" value="1"/>
</dbReference>
<dbReference type="InterPro" id="IPR014710">
    <property type="entry name" value="RmlC-like_jellyroll"/>
</dbReference>
<dbReference type="PANTHER" id="PTHR43280">
    <property type="entry name" value="ARAC-FAMILY TRANSCRIPTIONAL REGULATOR"/>
    <property type="match status" value="1"/>
</dbReference>
<accession>A0A9D1GHX6</accession>
<dbReference type="Pfam" id="PF02311">
    <property type="entry name" value="AraC_binding"/>
    <property type="match status" value="1"/>
</dbReference>
<evidence type="ECO:0000259" key="4">
    <source>
        <dbReference type="PROSITE" id="PS01124"/>
    </source>
</evidence>
<reference evidence="5" key="1">
    <citation type="submission" date="2020-10" db="EMBL/GenBank/DDBJ databases">
        <authorList>
            <person name="Gilroy R."/>
        </authorList>
    </citation>
    <scope>NUCLEOTIDE SEQUENCE</scope>
    <source>
        <strain evidence="5">CHK123-3438</strain>
    </source>
</reference>
<dbReference type="GO" id="GO:0043565">
    <property type="term" value="F:sequence-specific DNA binding"/>
    <property type="evidence" value="ECO:0007669"/>
    <property type="project" value="InterPro"/>
</dbReference>
<dbReference type="GO" id="GO:0003700">
    <property type="term" value="F:DNA-binding transcription factor activity"/>
    <property type="evidence" value="ECO:0007669"/>
    <property type="project" value="InterPro"/>
</dbReference>
<dbReference type="InterPro" id="IPR037923">
    <property type="entry name" value="HTH-like"/>
</dbReference>
<name>A0A9D1GHX6_9FIRM</name>
<dbReference type="SUPFAM" id="SSF51215">
    <property type="entry name" value="Regulatory protein AraC"/>
    <property type="match status" value="1"/>
</dbReference>
<comment type="caution">
    <text evidence="5">The sequence shown here is derived from an EMBL/GenBank/DDBJ whole genome shotgun (WGS) entry which is preliminary data.</text>
</comment>
<reference evidence="5" key="2">
    <citation type="journal article" date="2021" name="PeerJ">
        <title>Extensive microbial diversity within the chicken gut microbiome revealed by metagenomics and culture.</title>
        <authorList>
            <person name="Gilroy R."/>
            <person name="Ravi A."/>
            <person name="Getino M."/>
            <person name="Pursley I."/>
            <person name="Horton D.L."/>
            <person name="Alikhan N.F."/>
            <person name="Baker D."/>
            <person name="Gharbi K."/>
            <person name="Hall N."/>
            <person name="Watson M."/>
            <person name="Adriaenssens E.M."/>
            <person name="Foster-Nyarko E."/>
            <person name="Jarju S."/>
            <person name="Secka A."/>
            <person name="Antonio M."/>
            <person name="Oren A."/>
            <person name="Chaudhuri R.R."/>
            <person name="La Ragione R."/>
            <person name="Hildebrand F."/>
            <person name="Pallen M.J."/>
        </authorList>
    </citation>
    <scope>NUCLEOTIDE SEQUENCE</scope>
    <source>
        <strain evidence="5">CHK123-3438</strain>
    </source>
</reference>
<evidence type="ECO:0000256" key="1">
    <source>
        <dbReference type="ARBA" id="ARBA00023015"/>
    </source>
</evidence>
<dbReference type="InterPro" id="IPR003313">
    <property type="entry name" value="AraC-bd"/>
</dbReference>
<evidence type="ECO:0000256" key="3">
    <source>
        <dbReference type="ARBA" id="ARBA00023163"/>
    </source>
</evidence>
<dbReference type="InterPro" id="IPR009057">
    <property type="entry name" value="Homeodomain-like_sf"/>
</dbReference>
<evidence type="ECO:0000256" key="2">
    <source>
        <dbReference type="ARBA" id="ARBA00023125"/>
    </source>
</evidence>
<proteinExistence type="predicted"/>
<gene>
    <name evidence="5" type="ORF">IAB60_03535</name>
</gene>
<dbReference type="AlphaFoldDB" id="A0A9D1GHX6"/>
<dbReference type="SUPFAM" id="SSF46689">
    <property type="entry name" value="Homeodomain-like"/>
    <property type="match status" value="1"/>
</dbReference>
<sequence length="220" mass="25877">MESTLETITNFKITKVRRDRHQRRQDSHVHSYYEILYVINGYCTFFSGHNIYQLNQGDLIIVPQGTLHKSTYPETGYSERYVVNFPEKGLEWLRQLVDKEIIQEMLQAGAISIPDKRREYLESLMSQMLTEFEGQDMLSPAFIQAELLEILLFIIRCQRFSQNVVKEFDETNQLIQDVATYVYENFHRHITLSDTALKFHISRSYLSKKFKAVTGDVCSK</sequence>